<comment type="caution">
    <text evidence="2">The sequence shown here is derived from an EMBL/GenBank/DDBJ whole genome shotgun (WGS) entry which is preliminary data.</text>
</comment>
<evidence type="ECO:0000259" key="1">
    <source>
        <dbReference type="PROSITE" id="PS50174"/>
    </source>
</evidence>
<organism evidence="2 3">
    <name type="scientific">Xylaria hypoxylon</name>
    <dbReference type="NCBI Taxonomy" id="37992"/>
    <lineage>
        <taxon>Eukaryota</taxon>
        <taxon>Fungi</taxon>
        <taxon>Dikarya</taxon>
        <taxon>Ascomycota</taxon>
        <taxon>Pezizomycotina</taxon>
        <taxon>Sordariomycetes</taxon>
        <taxon>Xylariomycetidae</taxon>
        <taxon>Xylariales</taxon>
        <taxon>Xylariaceae</taxon>
        <taxon>Xylaria</taxon>
    </lineage>
</organism>
<name>A0A4Z0YR56_9PEZI</name>
<dbReference type="Pfam" id="PF01585">
    <property type="entry name" value="G-patch"/>
    <property type="match status" value="1"/>
</dbReference>
<dbReference type="InterPro" id="IPR000467">
    <property type="entry name" value="G_patch_dom"/>
</dbReference>
<sequence>MATTSNPNKEDLEFRNEVIDKLLDSVDCARHLKDSFGQFLGNITADANHKHLAYHLFCTVTLYISKQISLDEEQMSVLCRKHSTVSSYAESNVACPKQSDLSSSDTLPSAEVQGKITSAAKDVVNGNVDNLCTTLEHINIARSRTPDSFGREAKKYVPVTPHFYQAVNPNDAANLKSHYPFGYRVMTKQGWSANSGLGPDGTGIRRPIDANTSAYACHSPIGLGYHIYAPKAGSNVPVGGNSEKVEKQTIKLTGAAKAWNQYVADPDTGDKIAKTVYRYDDAINPVRLTRLTHTPTQTQPIPSTTNNNTKTIVQDQCVISDKWKDTSNYTSARYAQKNISQGIPGKTGKTSVESGDFVPCSSSNLEGWGGW</sequence>
<evidence type="ECO:0000313" key="3">
    <source>
        <dbReference type="Proteomes" id="UP000297716"/>
    </source>
</evidence>
<reference evidence="2 3" key="1">
    <citation type="submission" date="2019-03" db="EMBL/GenBank/DDBJ databases">
        <title>Draft genome sequence of Xylaria hypoxylon DSM 108379, a ubiquitous saprotrophic-parasitic fungi on hardwood.</title>
        <authorList>
            <person name="Buettner E."/>
            <person name="Leonhardt S."/>
            <person name="Gebauer A.M."/>
            <person name="Liers C."/>
            <person name="Hofrichter M."/>
            <person name="Kellner H."/>
        </authorList>
    </citation>
    <scope>NUCLEOTIDE SEQUENCE [LARGE SCALE GENOMIC DNA]</scope>
    <source>
        <strain evidence="2 3">DSM 108379</strain>
    </source>
</reference>
<feature type="domain" description="G-patch" evidence="1">
    <location>
        <begin position="178"/>
        <end position="228"/>
    </location>
</feature>
<dbReference type="AlphaFoldDB" id="A0A4Z0YR56"/>
<dbReference type="GO" id="GO:0003676">
    <property type="term" value="F:nucleic acid binding"/>
    <property type="evidence" value="ECO:0007669"/>
    <property type="project" value="InterPro"/>
</dbReference>
<dbReference type="SMART" id="SM00443">
    <property type="entry name" value="G_patch"/>
    <property type="match status" value="1"/>
</dbReference>
<protein>
    <recommendedName>
        <fullName evidence="1">G-patch domain-containing protein</fullName>
    </recommendedName>
</protein>
<dbReference type="OrthoDB" id="4735278at2759"/>
<evidence type="ECO:0000313" key="2">
    <source>
        <dbReference type="EMBL" id="TGJ80036.1"/>
    </source>
</evidence>
<dbReference type="EMBL" id="SKBN01000246">
    <property type="protein sequence ID" value="TGJ80036.1"/>
    <property type="molecule type" value="Genomic_DNA"/>
</dbReference>
<dbReference type="Proteomes" id="UP000297716">
    <property type="component" value="Unassembled WGS sequence"/>
</dbReference>
<keyword evidence="3" id="KW-1185">Reference proteome</keyword>
<accession>A0A4Z0YR56</accession>
<gene>
    <name evidence="2" type="ORF">E0Z10_g8725</name>
</gene>
<proteinExistence type="predicted"/>
<dbReference type="PROSITE" id="PS50174">
    <property type="entry name" value="G_PATCH"/>
    <property type="match status" value="1"/>
</dbReference>